<dbReference type="AlphaFoldDB" id="A0A6A6QFI7"/>
<gene>
    <name evidence="2" type="ORF">BU16DRAFT_469695</name>
</gene>
<evidence type="ECO:0000313" key="3">
    <source>
        <dbReference type="Proteomes" id="UP000799750"/>
    </source>
</evidence>
<dbReference type="OrthoDB" id="3486565at2759"/>
<feature type="non-terminal residue" evidence="2">
    <location>
        <position position="349"/>
    </location>
</feature>
<protein>
    <submittedName>
        <fullName evidence="2">HET-domain-containing protein</fullName>
    </submittedName>
</protein>
<name>A0A6A6QFI7_9PEZI</name>
<evidence type="ECO:0000313" key="2">
    <source>
        <dbReference type="EMBL" id="KAF2491165.1"/>
    </source>
</evidence>
<feature type="domain" description="Heterokaryon incompatibility" evidence="1">
    <location>
        <begin position="57"/>
        <end position="208"/>
    </location>
</feature>
<dbReference type="PANTHER" id="PTHR33112">
    <property type="entry name" value="DOMAIN PROTEIN, PUTATIVE-RELATED"/>
    <property type="match status" value="1"/>
</dbReference>
<dbReference type="Proteomes" id="UP000799750">
    <property type="component" value="Unassembled WGS sequence"/>
</dbReference>
<accession>A0A6A6QFI7</accession>
<dbReference type="EMBL" id="MU004196">
    <property type="protein sequence ID" value="KAF2491165.1"/>
    <property type="molecule type" value="Genomic_DNA"/>
</dbReference>
<dbReference type="Pfam" id="PF06985">
    <property type="entry name" value="HET"/>
    <property type="match status" value="1"/>
</dbReference>
<proteinExistence type="predicted"/>
<dbReference type="PANTHER" id="PTHR33112:SF9">
    <property type="entry name" value="HETEROKARYON INCOMPATIBILITY DOMAIN-CONTAINING PROTEIN"/>
    <property type="match status" value="1"/>
</dbReference>
<reference evidence="2" key="1">
    <citation type="journal article" date="2020" name="Stud. Mycol.">
        <title>101 Dothideomycetes genomes: a test case for predicting lifestyles and emergence of pathogens.</title>
        <authorList>
            <person name="Haridas S."/>
            <person name="Albert R."/>
            <person name="Binder M."/>
            <person name="Bloem J."/>
            <person name="Labutti K."/>
            <person name="Salamov A."/>
            <person name="Andreopoulos B."/>
            <person name="Baker S."/>
            <person name="Barry K."/>
            <person name="Bills G."/>
            <person name="Bluhm B."/>
            <person name="Cannon C."/>
            <person name="Castanera R."/>
            <person name="Culley D."/>
            <person name="Daum C."/>
            <person name="Ezra D."/>
            <person name="Gonzalez J."/>
            <person name="Henrissat B."/>
            <person name="Kuo A."/>
            <person name="Liang C."/>
            <person name="Lipzen A."/>
            <person name="Lutzoni F."/>
            <person name="Magnuson J."/>
            <person name="Mondo S."/>
            <person name="Nolan M."/>
            <person name="Ohm R."/>
            <person name="Pangilinan J."/>
            <person name="Park H.-J."/>
            <person name="Ramirez L."/>
            <person name="Alfaro M."/>
            <person name="Sun H."/>
            <person name="Tritt A."/>
            <person name="Yoshinaga Y."/>
            <person name="Zwiers L.-H."/>
            <person name="Turgeon B."/>
            <person name="Goodwin S."/>
            <person name="Spatafora J."/>
            <person name="Crous P."/>
            <person name="Grigoriev I."/>
        </authorList>
    </citation>
    <scope>NUCLEOTIDE SEQUENCE</scope>
    <source>
        <strain evidence="2">CBS 269.34</strain>
    </source>
</reference>
<organism evidence="2 3">
    <name type="scientific">Lophium mytilinum</name>
    <dbReference type="NCBI Taxonomy" id="390894"/>
    <lineage>
        <taxon>Eukaryota</taxon>
        <taxon>Fungi</taxon>
        <taxon>Dikarya</taxon>
        <taxon>Ascomycota</taxon>
        <taxon>Pezizomycotina</taxon>
        <taxon>Dothideomycetes</taxon>
        <taxon>Pleosporomycetidae</taxon>
        <taxon>Mytilinidiales</taxon>
        <taxon>Mytilinidiaceae</taxon>
        <taxon>Lophium</taxon>
    </lineage>
</organism>
<sequence>MGRLRKWIDGCDATHKTCKMNTASRLPSRLIDVTEILRGGISGVKLVHTTTRQSGKYVCLSHCWGKTPIMCCTTNNSLGKAMDFIEYSLFPRNFQDAIAITRRLGLRYIWIDSVCIIQDDIHDWEVESADMANVYRYAYLTIAATSSADSTGGCFSTTNADICMSLDDGTGRLLLVGARMCDTKGTLSDTAEVQKRFPLFQRGWVLQERLMSRRILHCNYGELAFECLESKTCECGNSSLSPHVINNMGKREAILRHRLLMAKVSIPRGDLSSEWRSMVSSYTFLHLTKANDMLPAISGCARVISELTGDQYLAGMWKKSLSTELLWYIESKRKFSRAEWTAPSWSWAS</sequence>
<dbReference type="InterPro" id="IPR010730">
    <property type="entry name" value="HET"/>
</dbReference>
<keyword evidence="3" id="KW-1185">Reference proteome</keyword>
<evidence type="ECO:0000259" key="1">
    <source>
        <dbReference type="Pfam" id="PF06985"/>
    </source>
</evidence>